<dbReference type="Proteomes" id="UP000823935">
    <property type="component" value="Unassembled WGS sequence"/>
</dbReference>
<reference evidence="4" key="2">
    <citation type="journal article" date="2021" name="PeerJ">
        <title>Extensive microbial diversity within the chicken gut microbiome revealed by metagenomics and culture.</title>
        <authorList>
            <person name="Gilroy R."/>
            <person name="Ravi A."/>
            <person name="Getino M."/>
            <person name="Pursley I."/>
            <person name="Horton D.L."/>
            <person name="Alikhan N.F."/>
            <person name="Baker D."/>
            <person name="Gharbi K."/>
            <person name="Hall N."/>
            <person name="Watson M."/>
            <person name="Adriaenssens E.M."/>
            <person name="Foster-Nyarko E."/>
            <person name="Jarju S."/>
            <person name="Secka A."/>
            <person name="Antonio M."/>
            <person name="Oren A."/>
            <person name="Chaudhuri R.R."/>
            <person name="La Ragione R."/>
            <person name="Hildebrand F."/>
            <person name="Pallen M.J."/>
        </authorList>
    </citation>
    <scope>NUCLEOTIDE SEQUENCE</scope>
    <source>
        <strain evidence="4">CHK190-19873</strain>
    </source>
</reference>
<keyword evidence="2" id="KW-1133">Transmembrane helix</keyword>
<feature type="domain" description="Cell envelope-related transcriptional attenuator" evidence="3">
    <location>
        <begin position="112"/>
        <end position="269"/>
    </location>
</feature>
<gene>
    <name evidence="4" type="ORF">IAB44_15380</name>
</gene>
<dbReference type="EMBL" id="DVIQ01000105">
    <property type="protein sequence ID" value="HIS32906.1"/>
    <property type="molecule type" value="Genomic_DNA"/>
</dbReference>
<sequence>MKKHRIWIGILIFAAILLLFAGGIGIYAQSNLNKINRVNKEEEVFVDPSSEDFEIDEELAARIQSDSESEIEVVDPKDIDWGDLNIPVVEDQDVINLLLIGQDRREGQGRQRSDTMIICSIDTRRDKIILSSVMRDLYVPIPGYSNNRINAAYQFGGMTLLDQVMEESLGIHIDGNIEVDFSGFINSLSAVGNLDIELNEAEAEYLNTHVSWVEQAGASGEGWSLKAGVNSMTPEQVLAYSRIRYVGNSDWERTDRQRRVLIAAFDKVKDQGITGITKMADNILPNLTTDLTDMQIIGYIYTILSNGITEIESYRIPVEGTYSCQTLSYGMEVLVPDLAANSRALQEYIYGTEGE</sequence>
<dbReference type="NCBIfam" id="TIGR00350">
    <property type="entry name" value="lytR_cpsA_psr"/>
    <property type="match status" value="1"/>
</dbReference>
<feature type="transmembrane region" description="Helical" evidence="2">
    <location>
        <begin position="7"/>
        <end position="28"/>
    </location>
</feature>
<reference evidence="4" key="1">
    <citation type="submission" date="2020-10" db="EMBL/GenBank/DDBJ databases">
        <authorList>
            <person name="Gilroy R."/>
        </authorList>
    </citation>
    <scope>NUCLEOTIDE SEQUENCE</scope>
    <source>
        <strain evidence="4">CHK190-19873</strain>
    </source>
</reference>
<dbReference type="PANTHER" id="PTHR33392">
    <property type="entry name" value="POLYISOPRENYL-TEICHOIC ACID--PEPTIDOGLYCAN TEICHOIC ACID TRANSFERASE TAGU"/>
    <property type="match status" value="1"/>
</dbReference>
<evidence type="ECO:0000259" key="3">
    <source>
        <dbReference type="Pfam" id="PF03816"/>
    </source>
</evidence>
<evidence type="ECO:0000256" key="1">
    <source>
        <dbReference type="ARBA" id="ARBA00006068"/>
    </source>
</evidence>
<dbReference type="InterPro" id="IPR050922">
    <property type="entry name" value="LytR/CpsA/Psr_CW_biosynth"/>
</dbReference>
<evidence type="ECO:0000313" key="4">
    <source>
        <dbReference type="EMBL" id="HIS32906.1"/>
    </source>
</evidence>
<proteinExistence type="inferred from homology"/>
<dbReference type="Gene3D" id="3.40.630.190">
    <property type="entry name" value="LCP protein"/>
    <property type="match status" value="1"/>
</dbReference>
<comment type="similarity">
    <text evidence="1">Belongs to the LytR/CpsA/Psr (LCP) family.</text>
</comment>
<evidence type="ECO:0000256" key="2">
    <source>
        <dbReference type="SAM" id="Phobius"/>
    </source>
</evidence>
<dbReference type="AlphaFoldDB" id="A0A9D1EW79"/>
<keyword evidence="2" id="KW-0472">Membrane</keyword>
<dbReference type="PANTHER" id="PTHR33392:SF6">
    <property type="entry name" value="POLYISOPRENYL-TEICHOIC ACID--PEPTIDOGLYCAN TEICHOIC ACID TRANSFERASE TAGU"/>
    <property type="match status" value="1"/>
</dbReference>
<protein>
    <submittedName>
        <fullName evidence="4">LCP family protein</fullName>
    </submittedName>
</protein>
<accession>A0A9D1EW79</accession>
<keyword evidence="2" id="KW-0812">Transmembrane</keyword>
<dbReference type="InterPro" id="IPR004474">
    <property type="entry name" value="LytR_CpsA_psr"/>
</dbReference>
<dbReference type="Pfam" id="PF03816">
    <property type="entry name" value="LytR_cpsA_psr"/>
    <property type="match status" value="1"/>
</dbReference>
<evidence type="ECO:0000313" key="5">
    <source>
        <dbReference type="Proteomes" id="UP000823935"/>
    </source>
</evidence>
<name>A0A9D1EW79_9FIRM</name>
<comment type="caution">
    <text evidence="4">The sequence shown here is derived from an EMBL/GenBank/DDBJ whole genome shotgun (WGS) entry which is preliminary data.</text>
</comment>
<organism evidence="4 5">
    <name type="scientific">Candidatus Limivivens intestinipullorum</name>
    <dbReference type="NCBI Taxonomy" id="2840858"/>
    <lineage>
        <taxon>Bacteria</taxon>
        <taxon>Bacillati</taxon>
        <taxon>Bacillota</taxon>
        <taxon>Clostridia</taxon>
        <taxon>Lachnospirales</taxon>
        <taxon>Lachnospiraceae</taxon>
        <taxon>Lachnospiraceae incertae sedis</taxon>
        <taxon>Candidatus Limivivens</taxon>
    </lineage>
</organism>